<feature type="domain" description="DUF1330" evidence="1">
    <location>
        <begin position="2"/>
        <end position="95"/>
    </location>
</feature>
<organism evidence="2 3">
    <name type="scientific">Yinghuangia soli</name>
    <dbReference type="NCBI Taxonomy" id="2908204"/>
    <lineage>
        <taxon>Bacteria</taxon>
        <taxon>Bacillati</taxon>
        <taxon>Actinomycetota</taxon>
        <taxon>Actinomycetes</taxon>
        <taxon>Kitasatosporales</taxon>
        <taxon>Streptomycetaceae</taxon>
        <taxon>Yinghuangia</taxon>
    </lineage>
</organism>
<evidence type="ECO:0000313" key="2">
    <source>
        <dbReference type="EMBL" id="MCF2532642.1"/>
    </source>
</evidence>
<dbReference type="Pfam" id="PF07045">
    <property type="entry name" value="DUF1330"/>
    <property type="match status" value="1"/>
</dbReference>
<dbReference type="InterPro" id="IPR010753">
    <property type="entry name" value="DUF1330"/>
</dbReference>
<dbReference type="PANTHER" id="PTHR41521:SF4">
    <property type="entry name" value="BLR0684 PROTEIN"/>
    <property type="match status" value="1"/>
</dbReference>
<dbReference type="Gene3D" id="3.30.70.100">
    <property type="match status" value="1"/>
</dbReference>
<dbReference type="SUPFAM" id="SSF54909">
    <property type="entry name" value="Dimeric alpha+beta barrel"/>
    <property type="match status" value="1"/>
</dbReference>
<dbReference type="AlphaFoldDB" id="A0AA41Q7G4"/>
<protein>
    <submittedName>
        <fullName evidence="2">DUF1330 domain-containing protein</fullName>
    </submittedName>
</protein>
<name>A0AA41Q7G4_9ACTN</name>
<dbReference type="EMBL" id="JAKFHA010000036">
    <property type="protein sequence ID" value="MCF2532642.1"/>
    <property type="molecule type" value="Genomic_DNA"/>
</dbReference>
<dbReference type="PANTHER" id="PTHR41521">
    <property type="match status" value="1"/>
</dbReference>
<keyword evidence="3" id="KW-1185">Reference proteome</keyword>
<accession>A0AA41Q7G4</accession>
<dbReference type="Proteomes" id="UP001165378">
    <property type="component" value="Unassembled WGS sequence"/>
</dbReference>
<proteinExistence type="predicted"/>
<sequence length="123" mass="12954">MTAYAFAHLRSVDVNAEIVEYLKKIDATLPEFGGRFLVHNRVPEVVDGTFEGVLVIIEFPSTDAVKAWYHSPGYQEIVDLRINNTDGGAAFVEGVGPDYKAAALAADIEAAAAAAAASAAAAE</sequence>
<dbReference type="InterPro" id="IPR011008">
    <property type="entry name" value="Dimeric_a/b-barrel"/>
</dbReference>
<evidence type="ECO:0000313" key="3">
    <source>
        <dbReference type="Proteomes" id="UP001165378"/>
    </source>
</evidence>
<reference evidence="2" key="1">
    <citation type="submission" date="2022-01" db="EMBL/GenBank/DDBJ databases">
        <title>Genome-Based Taxonomic Classification of the Phylum Actinobacteria.</title>
        <authorList>
            <person name="Gao Y."/>
        </authorList>
    </citation>
    <scope>NUCLEOTIDE SEQUENCE</scope>
    <source>
        <strain evidence="2">KLBMP 8922</strain>
    </source>
</reference>
<dbReference type="RefSeq" id="WP_235057416.1">
    <property type="nucleotide sequence ID" value="NZ_JAKFHA010000036.1"/>
</dbReference>
<evidence type="ECO:0000259" key="1">
    <source>
        <dbReference type="Pfam" id="PF07045"/>
    </source>
</evidence>
<gene>
    <name evidence="2" type="ORF">LZ495_36290</name>
</gene>
<comment type="caution">
    <text evidence="2">The sequence shown here is derived from an EMBL/GenBank/DDBJ whole genome shotgun (WGS) entry which is preliminary data.</text>
</comment>